<comment type="similarity">
    <text evidence="2">Belongs to the ESF2/ABP1 family.</text>
</comment>
<evidence type="ECO:0000313" key="10">
    <source>
        <dbReference type="Proteomes" id="UP001150538"/>
    </source>
</evidence>
<dbReference type="InterPro" id="IPR039119">
    <property type="entry name" value="ABT1/Esf2"/>
</dbReference>
<dbReference type="EMBL" id="JANBPU010000107">
    <property type="protein sequence ID" value="KAJ1916326.1"/>
    <property type="molecule type" value="Genomic_DNA"/>
</dbReference>
<comment type="subcellular location">
    <subcellularLocation>
        <location evidence="1">Nucleus</location>
        <location evidence="1">Nucleolus</location>
    </subcellularLocation>
</comment>
<dbReference type="Pfam" id="PF00076">
    <property type="entry name" value="RRM_1"/>
    <property type="match status" value="1"/>
</dbReference>
<dbReference type="PROSITE" id="PS50102">
    <property type="entry name" value="RRM"/>
    <property type="match status" value="1"/>
</dbReference>
<evidence type="ECO:0000256" key="5">
    <source>
        <dbReference type="ARBA" id="ARBA00032634"/>
    </source>
</evidence>
<evidence type="ECO:0000256" key="6">
    <source>
        <dbReference type="PROSITE-ProRule" id="PRU00176"/>
    </source>
</evidence>
<feature type="region of interest" description="Disordered" evidence="7">
    <location>
        <begin position="1"/>
        <end position="99"/>
    </location>
</feature>
<accession>A0A9W8DSS7</accession>
<protein>
    <recommendedName>
        <fullName evidence="5">18S rRNA factor 2</fullName>
    </recommendedName>
</protein>
<dbReference type="Proteomes" id="UP001150538">
    <property type="component" value="Unassembled WGS sequence"/>
</dbReference>
<dbReference type="CDD" id="cd12263">
    <property type="entry name" value="RRM_ABT1_like"/>
    <property type="match status" value="1"/>
</dbReference>
<dbReference type="GO" id="GO:0034462">
    <property type="term" value="P:small-subunit processome assembly"/>
    <property type="evidence" value="ECO:0007669"/>
    <property type="project" value="TreeGrafter"/>
</dbReference>
<evidence type="ECO:0000256" key="2">
    <source>
        <dbReference type="ARBA" id="ARBA00005819"/>
    </source>
</evidence>
<dbReference type="InterPro" id="IPR012677">
    <property type="entry name" value="Nucleotide-bd_a/b_plait_sf"/>
</dbReference>
<feature type="compositionally biased region" description="Basic residues" evidence="7">
    <location>
        <begin position="83"/>
        <end position="92"/>
    </location>
</feature>
<keyword evidence="3 6" id="KW-0694">RNA-binding</keyword>
<dbReference type="PANTHER" id="PTHR12311">
    <property type="entry name" value="ACTIVATOR OF BASAL TRANSCRIPTION 1"/>
    <property type="match status" value="1"/>
</dbReference>
<evidence type="ECO:0000256" key="3">
    <source>
        <dbReference type="ARBA" id="ARBA00022884"/>
    </source>
</evidence>
<evidence type="ECO:0000313" key="9">
    <source>
        <dbReference type="EMBL" id="KAJ1916326.1"/>
    </source>
</evidence>
<sequence length="328" mass="37273">MPKTESKHNPEELLGFNSESEDDGSNSGSDSEVENVASSRTQAIKQQQEDDSDYDSQDDNDDDDDTNQDNGKEQDQKELKTTTKSKKKKPKKSLLTPEDVAKAQAAEKKTGILYMSRVPPFMKPQKIRHMLEKYGEIDRIYLVPEDEKAWKRRKKYGGNKKRNFVEGWIEFKNKRIAKAVAQMLNNKPMGGKKGNFYYDDLWTLKYLPKFKWHNLTDQLQFEKAVREQKLRTEMSLAKKEAEEYMVNVEKAKTIKGIESKKAAAAAASGSKRQHGDDDDDGSGDSGKKPKVQRIYKQREAVDRNSSGSAKTGKSKIDSALSSVLEQVF</sequence>
<dbReference type="AlphaFoldDB" id="A0A9W8DSS7"/>
<evidence type="ECO:0000259" key="8">
    <source>
        <dbReference type="PROSITE" id="PS50102"/>
    </source>
</evidence>
<dbReference type="OrthoDB" id="287393at2759"/>
<proteinExistence type="inferred from homology"/>
<dbReference type="GO" id="GO:0000480">
    <property type="term" value="P:endonucleolytic cleavage in 5'-ETS of tricistronic rRNA transcript (SSU-rRNA, 5.8S rRNA, LSU-rRNA)"/>
    <property type="evidence" value="ECO:0007669"/>
    <property type="project" value="TreeGrafter"/>
</dbReference>
<comment type="caution">
    <text evidence="9">The sequence shown here is derived from an EMBL/GenBank/DDBJ whole genome shotgun (WGS) entry which is preliminary data.</text>
</comment>
<dbReference type="GO" id="GO:0000447">
    <property type="term" value="P:endonucleolytic cleavage in ITS1 to separate SSU-rRNA from 5.8S rRNA and LSU-rRNA from tricistronic rRNA transcript (SSU-rRNA, 5.8S rRNA, LSU-rRNA)"/>
    <property type="evidence" value="ECO:0007669"/>
    <property type="project" value="TreeGrafter"/>
</dbReference>
<feature type="domain" description="RRM" evidence="8">
    <location>
        <begin position="111"/>
        <end position="193"/>
    </location>
</feature>
<gene>
    <name evidence="9" type="primary">ESF2</name>
    <name evidence="9" type="ORF">H4219_003854</name>
</gene>
<dbReference type="InterPro" id="IPR000504">
    <property type="entry name" value="RRM_dom"/>
</dbReference>
<keyword evidence="4" id="KW-0539">Nucleus</keyword>
<dbReference type="GO" id="GO:0003723">
    <property type="term" value="F:RNA binding"/>
    <property type="evidence" value="ECO:0007669"/>
    <property type="project" value="UniProtKB-UniRule"/>
</dbReference>
<keyword evidence="10" id="KW-1185">Reference proteome</keyword>
<dbReference type="Gene3D" id="3.30.70.330">
    <property type="match status" value="1"/>
</dbReference>
<feature type="compositionally biased region" description="Low complexity" evidence="7">
    <location>
        <begin position="25"/>
        <end position="36"/>
    </location>
</feature>
<dbReference type="GO" id="GO:0000472">
    <property type="term" value="P:endonucleolytic cleavage to generate mature 5'-end of SSU-rRNA from (SSU-rRNA, 5.8S rRNA, LSU-rRNA)"/>
    <property type="evidence" value="ECO:0007669"/>
    <property type="project" value="TreeGrafter"/>
</dbReference>
<feature type="compositionally biased region" description="Basic and acidic residues" evidence="7">
    <location>
        <begin position="70"/>
        <end position="81"/>
    </location>
</feature>
<evidence type="ECO:0000256" key="1">
    <source>
        <dbReference type="ARBA" id="ARBA00004604"/>
    </source>
</evidence>
<evidence type="ECO:0000256" key="4">
    <source>
        <dbReference type="ARBA" id="ARBA00023242"/>
    </source>
</evidence>
<dbReference type="GO" id="GO:0005730">
    <property type="term" value="C:nucleolus"/>
    <property type="evidence" value="ECO:0007669"/>
    <property type="project" value="UniProtKB-SubCell"/>
</dbReference>
<dbReference type="SMART" id="SM00360">
    <property type="entry name" value="RRM"/>
    <property type="match status" value="1"/>
</dbReference>
<dbReference type="SUPFAM" id="SSF54928">
    <property type="entry name" value="RNA-binding domain, RBD"/>
    <property type="match status" value="1"/>
</dbReference>
<dbReference type="PANTHER" id="PTHR12311:SF7">
    <property type="entry name" value="ACTIVATOR OF BASAL TRANSCRIPTION 1"/>
    <property type="match status" value="1"/>
</dbReference>
<dbReference type="InterPro" id="IPR035979">
    <property type="entry name" value="RBD_domain_sf"/>
</dbReference>
<organism evidence="9 10">
    <name type="scientific">Mycoemilia scoparia</name>
    <dbReference type="NCBI Taxonomy" id="417184"/>
    <lineage>
        <taxon>Eukaryota</taxon>
        <taxon>Fungi</taxon>
        <taxon>Fungi incertae sedis</taxon>
        <taxon>Zoopagomycota</taxon>
        <taxon>Kickxellomycotina</taxon>
        <taxon>Kickxellomycetes</taxon>
        <taxon>Kickxellales</taxon>
        <taxon>Kickxellaceae</taxon>
        <taxon>Mycoemilia</taxon>
    </lineage>
</organism>
<feature type="compositionally biased region" description="Basic and acidic residues" evidence="7">
    <location>
        <begin position="1"/>
        <end position="11"/>
    </location>
</feature>
<feature type="compositionally biased region" description="Acidic residues" evidence="7">
    <location>
        <begin position="49"/>
        <end position="67"/>
    </location>
</feature>
<name>A0A9W8DSS7_9FUNG</name>
<evidence type="ECO:0000256" key="7">
    <source>
        <dbReference type="SAM" id="MobiDB-lite"/>
    </source>
</evidence>
<dbReference type="InterPro" id="IPR034353">
    <property type="entry name" value="ABT1/ESF2_RRM"/>
</dbReference>
<reference evidence="9" key="1">
    <citation type="submission" date="2022-07" db="EMBL/GenBank/DDBJ databases">
        <title>Phylogenomic reconstructions and comparative analyses of Kickxellomycotina fungi.</title>
        <authorList>
            <person name="Reynolds N.K."/>
            <person name="Stajich J.E."/>
            <person name="Barry K."/>
            <person name="Grigoriev I.V."/>
            <person name="Crous P."/>
            <person name="Smith M.E."/>
        </authorList>
    </citation>
    <scope>NUCLEOTIDE SEQUENCE</scope>
    <source>
        <strain evidence="9">NBRC 100468</strain>
    </source>
</reference>
<feature type="region of interest" description="Disordered" evidence="7">
    <location>
        <begin position="263"/>
        <end position="316"/>
    </location>
</feature>